<keyword evidence="3" id="KW-1185">Reference proteome</keyword>
<dbReference type="EMBL" id="JAIWYP010000001">
    <property type="protein sequence ID" value="KAH3884429.1"/>
    <property type="molecule type" value="Genomic_DNA"/>
</dbReference>
<evidence type="ECO:0000313" key="3">
    <source>
        <dbReference type="Proteomes" id="UP000828390"/>
    </source>
</evidence>
<organism evidence="2 3">
    <name type="scientific">Dreissena polymorpha</name>
    <name type="common">Zebra mussel</name>
    <name type="synonym">Mytilus polymorpha</name>
    <dbReference type="NCBI Taxonomy" id="45954"/>
    <lineage>
        <taxon>Eukaryota</taxon>
        <taxon>Metazoa</taxon>
        <taxon>Spiralia</taxon>
        <taxon>Lophotrochozoa</taxon>
        <taxon>Mollusca</taxon>
        <taxon>Bivalvia</taxon>
        <taxon>Autobranchia</taxon>
        <taxon>Heteroconchia</taxon>
        <taxon>Euheterodonta</taxon>
        <taxon>Imparidentia</taxon>
        <taxon>Neoheterodontei</taxon>
        <taxon>Myida</taxon>
        <taxon>Dreissenoidea</taxon>
        <taxon>Dreissenidae</taxon>
        <taxon>Dreissena</taxon>
    </lineage>
</organism>
<feature type="region of interest" description="Disordered" evidence="1">
    <location>
        <begin position="14"/>
        <end position="36"/>
    </location>
</feature>
<proteinExistence type="predicted"/>
<dbReference type="Proteomes" id="UP000828390">
    <property type="component" value="Unassembled WGS sequence"/>
</dbReference>
<reference evidence="2" key="1">
    <citation type="journal article" date="2019" name="bioRxiv">
        <title>The Genome of the Zebra Mussel, Dreissena polymorpha: A Resource for Invasive Species Research.</title>
        <authorList>
            <person name="McCartney M.A."/>
            <person name="Auch B."/>
            <person name="Kono T."/>
            <person name="Mallez S."/>
            <person name="Zhang Y."/>
            <person name="Obille A."/>
            <person name="Becker A."/>
            <person name="Abrahante J.E."/>
            <person name="Garbe J."/>
            <person name="Badalamenti J.P."/>
            <person name="Herman A."/>
            <person name="Mangelson H."/>
            <person name="Liachko I."/>
            <person name="Sullivan S."/>
            <person name="Sone E.D."/>
            <person name="Koren S."/>
            <person name="Silverstein K.A.T."/>
            <person name="Beckman K.B."/>
            <person name="Gohl D.M."/>
        </authorList>
    </citation>
    <scope>NUCLEOTIDE SEQUENCE</scope>
    <source>
        <strain evidence="2">Duluth1</strain>
        <tissue evidence="2">Whole animal</tissue>
    </source>
</reference>
<dbReference type="AlphaFoldDB" id="A0A9D4RXA8"/>
<protein>
    <submittedName>
        <fullName evidence="2">Uncharacterized protein</fullName>
    </submittedName>
</protein>
<comment type="caution">
    <text evidence="2">The sequence shown here is derived from an EMBL/GenBank/DDBJ whole genome shotgun (WGS) entry which is preliminary data.</text>
</comment>
<reference evidence="2" key="2">
    <citation type="submission" date="2020-11" db="EMBL/GenBank/DDBJ databases">
        <authorList>
            <person name="McCartney M.A."/>
            <person name="Auch B."/>
            <person name="Kono T."/>
            <person name="Mallez S."/>
            <person name="Becker A."/>
            <person name="Gohl D.M."/>
            <person name="Silverstein K.A.T."/>
            <person name="Koren S."/>
            <person name="Bechman K.B."/>
            <person name="Herman A."/>
            <person name="Abrahante J.E."/>
            <person name="Garbe J."/>
        </authorList>
    </citation>
    <scope>NUCLEOTIDE SEQUENCE</scope>
    <source>
        <strain evidence="2">Duluth1</strain>
        <tissue evidence="2">Whole animal</tissue>
    </source>
</reference>
<feature type="region of interest" description="Disordered" evidence="1">
    <location>
        <begin position="61"/>
        <end position="87"/>
    </location>
</feature>
<gene>
    <name evidence="2" type="ORF">DPMN_008407</name>
</gene>
<evidence type="ECO:0000313" key="2">
    <source>
        <dbReference type="EMBL" id="KAH3884429.1"/>
    </source>
</evidence>
<sequence>MVLSVCQLLKEREEELGRQATAEAEKRKPKSRKEEPTLVTKTFTAGVGKYINPTAVKRQISEAESNATNSSKKKFKTKTSLTDFSAW</sequence>
<feature type="compositionally biased region" description="Low complexity" evidence="1">
    <location>
        <begin position="78"/>
        <end position="87"/>
    </location>
</feature>
<name>A0A9D4RXA8_DREPO</name>
<accession>A0A9D4RXA8</accession>
<evidence type="ECO:0000256" key="1">
    <source>
        <dbReference type="SAM" id="MobiDB-lite"/>
    </source>
</evidence>